<dbReference type="PANTHER" id="PTHR45614:SF265">
    <property type="entry name" value="MYB-LIKE DOMAIN-CONTAINING PROTEIN-RELATED"/>
    <property type="match status" value="1"/>
</dbReference>
<dbReference type="InterPro" id="IPR017930">
    <property type="entry name" value="Myb_dom"/>
</dbReference>
<reference evidence="6" key="1">
    <citation type="journal article" date="2020" name="Stud. Mycol.">
        <title>101 Dothideomycetes genomes: a test case for predicting lifestyles and emergence of pathogens.</title>
        <authorList>
            <person name="Haridas S."/>
            <person name="Albert R."/>
            <person name="Binder M."/>
            <person name="Bloem J."/>
            <person name="Labutti K."/>
            <person name="Salamov A."/>
            <person name="Andreopoulos B."/>
            <person name="Baker S."/>
            <person name="Barry K."/>
            <person name="Bills G."/>
            <person name="Bluhm B."/>
            <person name="Cannon C."/>
            <person name="Castanera R."/>
            <person name="Culley D."/>
            <person name="Daum C."/>
            <person name="Ezra D."/>
            <person name="Gonzalez J."/>
            <person name="Henrissat B."/>
            <person name="Kuo A."/>
            <person name="Liang C."/>
            <person name="Lipzen A."/>
            <person name="Lutzoni F."/>
            <person name="Magnuson J."/>
            <person name="Mondo S."/>
            <person name="Nolan M."/>
            <person name="Ohm R."/>
            <person name="Pangilinan J."/>
            <person name="Park H.-J."/>
            <person name="Ramirez L."/>
            <person name="Alfaro M."/>
            <person name="Sun H."/>
            <person name="Tritt A."/>
            <person name="Yoshinaga Y."/>
            <person name="Zwiers L.-H."/>
            <person name="Turgeon B."/>
            <person name="Goodwin S."/>
            <person name="Spatafora J."/>
            <person name="Crous P."/>
            <person name="Grigoriev I."/>
        </authorList>
    </citation>
    <scope>NUCLEOTIDE SEQUENCE</scope>
    <source>
        <strain evidence="6">ATCC 74209</strain>
    </source>
</reference>
<evidence type="ECO:0000313" key="6">
    <source>
        <dbReference type="EMBL" id="KAF2199792.1"/>
    </source>
</evidence>
<keyword evidence="2" id="KW-0804">Transcription</keyword>
<evidence type="ECO:0000256" key="1">
    <source>
        <dbReference type="ARBA" id="ARBA00023015"/>
    </source>
</evidence>
<dbReference type="GO" id="GO:0005634">
    <property type="term" value="C:nucleus"/>
    <property type="evidence" value="ECO:0007669"/>
    <property type="project" value="TreeGrafter"/>
</dbReference>
<feature type="non-terminal residue" evidence="6">
    <location>
        <position position="166"/>
    </location>
</feature>
<proteinExistence type="predicted"/>
<dbReference type="Pfam" id="PF00249">
    <property type="entry name" value="Myb_DNA-binding"/>
    <property type="match status" value="1"/>
</dbReference>
<dbReference type="InterPro" id="IPR001005">
    <property type="entry name" value="SANT/Myb"/>
</dbReference>
<dbReference type="OrthoDB" id="2143914at2759"/>
<dbReference type="Proteomes" id="UP000799536">
    <property type="component" value="Unassembled WGS sequence"/>
</dbReference>
<feature type="domain" description="Myb-like" evidence="4">
    <location>
        <begin position="8"/>
        <end position="68"/>
    </location>
</feature>
<dbReference type="Gene3D" id="1.10.10.60">
    <property type="entry name" value="Homeodomain-like"/>
    <property type="match status" value="3"/>
</dbReference>
<dbReference type="CDD" id="cd00167">
    <property type="entry name" value="SANT"/>
    <property type="match status" value="3"/>
</dbReference>
<keyword evidence="7" id="KW-1185">Reference proteome</keyword>
<feature type="domain" description="Myb-like" evidence="4">
    <location>
        <begin position="120"/>
        <end position="166"/>
    </location>
</feature>
<dbReference type="AlphaFoldDB" id="A0A9P4MRB9"/>
<evidence type="ECO:0000259" key="5">
    <source>
        <dbReference type="PROSITE" id="PS51294"/>
    </source>
</evidence>
<feature type="domain" description="HTH myb-type" evidence="5">
    <location>
        <begin position="43"/>
        <end position="72"/>
    </location>
</feature>
<evidence type="ECO:0000256" key="2">
    <source>
        <dbReference type="ARBA" id="ARBA00023163"/>
    </source>
</evidence>
<dbReference type="PANTHER" id="PTHR45614">
    <property type="entry name" value="MYB PROTEIN-RELATED"/>
    <property type="match status" value="1"/>
</dbReference>
<feature type="domain" description="Myb-like" evidence="4">
    <location>
        <begin position="69"/>
        <end position="119"/>
    </location>
</feature>
<organism evidence="6 7">
    <name type="scientific">Delitschia confertaspora ATCC 74209</name>
    <dbReference type="NCBI Taxonomy" id="1513339"/>
    <lineage>
        <taxon>Eukaryota</taxon>
        <taxon>Fungi</taxon>
        <taxon>Dikarya</taxon>
        <taxon>Ascomycota</taxon>
        <taxon>Pezizomycotina</taxon>
        <taxon>Dothideomycetes</taxon>
        <taxon>Pleosporomycetidae</taxon>
        <taxon>Pleosporales</taxon>
        <taxon>Delitschiaceae</taxon>
        <taxon>Delitschia</taxon>
    </lineage>
</organism>
<comment type="caution">
    <text evidence="6">The sequence shown here is derived from an EMBL/GenBank/DDBJ whole genome shotgun (WGS) entry which is preliminary data.</text>
</comment>
<evidence type="ECO:0000259" key="4">
    <source>
        <dbReference type="PROSITE" id="PS50090"/>
    </source>
</evidence>
<evidence type="ECO:0000313" key="7">
    <source>
        <dbReference type="Proteomes" id="UP000799536"/>
    </source>
</evidence>
<feature type="domain" description="HTH myb-type" evidence="5">
    <location>
        <begin position="125"/>
        <end position="166"/>
    </location>
</feature>
<dbReference type="PROSITE" id="PS50090">
    <property type="entry name" value="MYB_LIKE"/>
    <property type="match status" value="3"/>
</dbReference>
<sequence>MAPRTPKKWTAGEDDILRKEVAAQCKIDANFIFLSLASEGEVRDWCQIAGKLPGRTNKDCRKRWHNTMAGEFRKGQWTKTEDEQLLNAVGKHGQRWTVVATAVSTRSAEQCAKRWQQSLNPDLDRSEWTGDEDQKLMQAVGVIGRQWTQIQRMHFPERSKNAIKNR</sequence>
<gene>
    <name evidence="6" type="ORF">GQ43DRAFT_375365</name>
</gene>
<keyword evidence="1" id="KW-0805">Transcription regulation</keyword>
<dbReference type="EMBL" id="ML994055">
    <property type="protein sequence ID" value="KAF2199792.1"/>
    <property type="molecule type" value="Genomic_DNA"/>
</dbReference>
<name>A0A9P4MRB9_9PLEO</name>
<dbReference type="InterPro" id="IPR009057">
    <property type="entry name" value="Homeodomain-like_sf"/>
</dbReference>
<dbReference type="PROSITE" id="PS51294">
    <property type="entry name" value="HTH_MYB"/>
    <property type="match status" value="3"/>
</dbReference>
<dbReference type="SUPFAM" id="SSF46689">
    <property type="entry name" value="Homeodomain-like"/>
    <property type="match status" value="2"/>
</dbReference>
<dbReference type="GO" id="GO:0000981">
    <property type="term" value="F:DNA-binding transcription factor activity, RNA polymerase II-specific"/>
    <property type="evidence" value="ECO:0007669"/>
    <property type="project" value="TreeGrafter"/>
</dbReference>
<dbReference type="GO" id="GO:0045944">
    <property type="term" value="P:positive regulation of transcription by RNA polymerase II"/>
    <property type="evidence" value="ECO:0007669"/>
    <property type="project" value="TreeGrafter"/>
</dbReference>
<accession>A0A9P4MRB9</accession>
<dbReference type="Pfam" id="PF13921">
    <property type="entry name" value="Myb_DNA-bind_6"/>
    <property type="match status" value="1"/>
</dbReference>
<dbReference type="InterPro" id="IPR050560">
    <property type="entry name" value="MYB_TF"/>
</dbReference>
<dbReference type="GO" id="GO:0000978">
    <property type="term" value="F:RNA polymerase II cis-regulatory region sequence-specific DNA binding"/>
    <property type="evidence" value="ECO:0007669"/>
    <property type="project" value="TreeGrafter"/>
</dbReference>
<dbReference type="SMART" id="SM00717">
    <property type="entry name" value="SANT"/>
    <property type="match status" value="3"/>
</dbReference>
<keyword evidence="3" id="KW-0539">Nucleus</keyword>
<dbReference type="FunFam" id="1.10.10.60:FF:000016">
    <property type="entry name" value="Transcriptional activator Myb isoform A"/>
    <property type="match status" value="1"/>
</dbReference>
<dbReference type="GO" id="GO:0000278">
    <property type="term" value="P:mitotic cell cycle"/>
    <property type="evidence" value="ECO:0007669"/>
    <property type="project" value="TreeGrafter"/>
</dbReference>
<feature type="domain" description="HTH myb-type" evidence="5">
    <location>
        <begin position="73"/>
        <end position="123"/>
    </location>
</feature>
<protein>
    <submittedName>
        <fullName evidence="6">Transcription factor, Myb superfamily</fullName>
    </submittedName>
</protein>
<evidence type="ECO:0000256" key="3">
    <source>
        <dbReference type="ARBA" id="ARBA00023242"/>
    </source>
</evidence>